<dbReference type="PANTHER" id="PTHR46641">
    <property type="entry name" value="FMRFAMIDE RECEPTOR-RELATED"/>
    <property type="match status" value="1"/>
</dbReference>
<comment type="subcellular location">
    <subcellularLocation>
        <location evidence="1">Membrane</location>
    </subcellularLocation>
</comment>
<evidence type="ECO:0000313" key="7">
    <source>
        <dbReference type="Proteomes" id="UP000675881"/>
    </source>
</evidence>
<keyword evidence="2" id="KW-0812">Transmembrane</keyword>
<evidence type="ECO:0000256" key="3">
    <source>
        <dbReference type="ARBA" id="ARBA00022989"/>
    </source>
</evidence>
<keyword evidence="3" id="KW-1133">Transmembrane helix</keyword>
<dbReference type="AlphaFoldDB" id="A0A7R8CHZ9"/>
<dbReference type="Gene3D" id="1.20.1070.10">
    <property type="entry name" value="Rhodopsin 7-helix transmembrane proteins"/>
    <property type="match status" value="1"/>
</dbReference>
<accession>A0A7R8CHZ9</accession>
<dbReference type="Proteomes" id="UP000675881">
    <property type="component" value="Chromosome 13"/>
</dbReference>
<dbReference type="InterPro" id="IPR017452">
    <property type="entry name" value="GPCR_Rhodpsn_7TM"/>
</dbReference>
<reference evidence="6" key="1">
    <citation type="submission" date="2021-02" db="EMBL/GenBank/DDBJ databases">
        <authorList>
            <person name="Bekaert M."/>
        </authorList>
    </citation>
    <scope>NUCLEOTIDE SEQUENCE</scope>
    <source>
        <strain evidence="6">IoA-00</strain>
    </source>
</reference>
<feature type="domain" description="G-protein coupled receptors family 1 profile" evidence="5">
    <location>
        <begin position="120"/>
        <end position="327"/>
    </location>
</feature>
<evidence type="ECO:0000313" key="6">
    <source>
        <dbReference type="EMBL" id="CAF2828180.1"/>
    </source>
</evidence>
<gene>
    <name evidence="6" type="ORF">LSAA_4391</name>
</gene>
<evidence type="ECO:0000256" key="1">
    <source>
        <dbReference type="ARBA" id="ARBA00004370"/>
    </source>
</evidence>
<protein>
    <submittedName>
        <fullName evidence="6">(salmon louse) hypothetical protein</fullName>
    </submittedName>
</protein>
<evidence type="ECO:0000256" key="2">
    <source>
        <dbReference type="ARBA" id="ARBA00022692"/>
    </source>
</evidence>
<proteinExistence type="predicted"/>
<dbReference type="EMBL" id="HG994592">
    <property type="protein sequence ID" value="CAF2828180.1"/>
    <property type="molecule type" value="Genomic_DNA"/>
</dbReference>
<evidence type="ECO:0000259" key="5">
    <source>
        <dbReference type="PROSITE" id="PS50262"/>
    </source>
</evidence>
<name>A0A7R8CHZ9_LEPSM</name>
<dbReference type="SUPFAM" id="SSF81321">
    <property type="entry name" value="Family A G protein-coupled receptor-like"/>
    <property type="match status" value="1"/>
</dbReference>
<dbReference type="PROSITE" id="PS50262">
    <property type="entry name" value="G_PROTEIN_RECEP_F1_2"/>
    <property type="match status" value="1"/>
</dbReference>
<sequence length="330" mass="38311">MFDILISILSVIGLSINLISIFILCKKKEQHYFHHFLKILAFYDSIAVTCCGLSYGFRTTWVPFGIKVYPFIAPYIVPLNHIAIVSSIYYIPSNLFIEKEIRKKFSEDQVQRLETIGKACTRSFSNYSFMKNVSVKFKDQWTIEPTELRKNSLYYTMYYVHLNALFGSVIPLIGLLYFNIHTVISLLKMIRRNSSISQSPNTIYLKEEATSLNPSVIEVVADLGRVSRHSSLKSYKRSFCRQFLHPRFIYSSRDSIIQKERRLTIISLCVISIFILCHIWKVIPTIVEASYSTDGLDHSNWPKWVLTIEKISHTMISLNSVINFLLYIIL</sequence>
<dbReference type="InterPro" id="IPR052954">
    <property type="entry name" value="GPCR-Ligand_Int"/>
</dbReference>
<dbReference type="PANTHER" id="PTHR46641:SF2">
    <property type="entry name" value="FMRFAMIDE RECEPTOR"/>
    <property type="match status" value="1"/>
</dbReference>
<dbReference type="GO" id="GO:0016020">
    <property type="term" value="C:membrane"/>
    <property type="evidence" value="ECO:0007669"/>
    <property type="project" value="UniProtKB-SubCell"/>
</dbReference>
<keyword evidence="7" id="KW-1185">Reference proteome</keyword>
<organism evidence="6 7">
    <name type="scientific">Lepeophtheirus salmonis</name>
    <name type="common">Salmon louse</name>
    <name type="synonym">Caligus salmonis</name>
    <dbReference type="NCBI Taxonomy" id="72036"/>
    <lineage>
        <taxon>Eukaryota</taxon>
        <taxon>Metazoa</taxon>
        <taxon>Ecdysozoa</taxon>
        <taxon>Arthropoda</taxon>
        <taxon>Crustacea</taxon>
        <taxon>Multicrustacea</taxon>
        <taxon>Hexanauplia</taxon>
        <taxon>Copepoda</taxon>
        <taxon>Siphonostomatoida</taxon>
        <taxon>Caligidae</taxon>
        <taxon>Lepeophtheirus</taxon>
    </lineage>
</organism>
<dbReference type="OrthoDB" id="10549628at2759"/>
<keyword evidence="4" id="KW-0472">Membrane</keyword>
<evidence type="ECO:0000256" key="4">
    <source>
        <dbReference type="ARBA" id="ARBA00023136"/>
    </source>
</evidence>